<gene>
    <name evidence="4" type="ORF">AA314_03146</name>
    <name evidence="5" type="ORF">ATI61_103229</name>
</gene>
<sequence>MSPLTELLRQATAHELRAVASTAFAQRLARGEVDRTRYVRLLANLQALYAELEWALMWNRQNPAVAPLCLPELWRNELLQDDLRTLLGPGWYASAPRQDGVAHVERLGLLCDEAPGLLAAHAWVLYATDLPGAGQSGAGIARALGLRGKEGTVFLRHATHLDGAAYRAHLLDTLDQLRLDEASREALAEEARLAVRGVHALFEALGRNLPMAREQRERVRSGGWWPRPLALARGMS</sequence>
<dbReference type="GO" id="GO:0006788">
    <property type="term" value="P:heme oxidation"/>
    <property type="evidence" value="ECO:0007669"/>
    <property type="project" value="InterPro"/>
</dbReference>
<dbReference type="Pfam" id="PF01126">
    <property type="entry name" value="Heme_oxygenase"/>
    <property type="match status" value="1"/>
</dbReference>
<evidence type="ECO:0000313" key="4">
    <source>
        <dbReference type="EMBL" id="AKJ01520.1"/>
    </source>
</evidence>
<evidence type="ECO:0000256" key="3">
    <source>
        <dbReference type="ARBA" id="ARBA00023004"/>
    </source>
</evidence>
<reference evidence="4 6" key="1">
    <citation type="submission" date="2015-05" db="EMBL/GenBank/DDBJ databases">
        <title>Genome assembly of Archangium gephyra DSM 2261.</title>
        <authorList>
            <person name="Sharma G."/>
            <person name="Subramanian S."/>
        </authorList>
    </citation>
    <scope>NUCLEOTIDE SEQUENCE [LARGE SCALE GENOMIC DNA]</scope>
    <source>
        <strain evidence="4 6">DSM 2261</strain>
    </source>
</reference>
<dbReference type="PANTHER" id="PTHR10720:SF0">
    <property type="entry name" value="HEME OXYGENASE"/>
    <property type="match status" value="1"/>
</dbReference>
<dbReference type="CDD" id="cd19165">
    <property type="entry name" value="HemeO"/>
    <property type="match status" value="1"/>
</dbReference>
<dbReference type="PANTHER" id="PTHR10720">
    <property type="entry name" value="HEME OXYGENASE"/>
    <property type="match status" value="1"/>
</dbReference>
<dbReference type="KEGG" id="age:AA314_03146"/>
<dbReference type="GO" id="GO:0046872">
    <property type="term" value="F:metal ion binding"/>
    <property type="evidence" value="ECO:0007669"/>
    <property type="project" value="UniProtKB-KW"/>
</dbReference>
<organism evidence="4 6">
    <name type="scientific">Archangium gephyra</name>
    <dbReference type="NCBI Taxonomy" id="48"/>
    <lineage>
        <taxon>Bacteria</taxon>
        <taxon>Pseudomonadati</taxon>
        <taxon>Myxococcota</taxon>
        <taxon>Myxococcia</taxon>
        <taxon>Myxococcales</taxon>
        <taxon>Cystobacterineae</taxon>
        <taxon>Archangiaceae</taxon>
        <taxon>Archangium</taxon>
    </lineage>
</organism>
<dbReference type="AlphaFoldDB" id="A0AAC8Q5R0"/>
<dbReference type="InterPro" id="IPR016053">
    <property type="entry name" value="Haem_Oase-like"/>
</dbReference>
<proteinExistence type="predicted"/>
<keyword evidence="3" id="KW-0408">Iron</keyword>
<accession>A0AAC8Q5R0</accession>
<name>A0AAC8Q5R0_9BACT</name>
<evidence type="ECO:0000313" key="5">
    <source>
        <dbReference type="EMBL" id="REG34336.1"/>
    </source>
</evidence>
<keyword evidence="2" id="KW-0479">Metal-binding</keyword>
<dbReference type="PRINTS" id="PR00088">
    <property type="entry name" value="HAEMOXYGNASE"/>
</dbReference>
<dbReference type="Proteomes" id="UP000035579">
    <property type="component" value="Chromosome"/>
</dbReference>
<evidence type="ECO:0000256" key="2">
    <source>
        <dbReference type="ARBA" id="ARBA00022723"/>
    </source>
</evidence>
<dbReference type="EMBL" id="CP011509">
    <property type="protein sequence ID" value="AKJ01520.1"/>
    <property type="molecule type" value="Genomic_DNA"/>
</dbReference>
<dbReference type="EMBL" id="QUMU01000003">
    <property type="protein sequence ID" value="REG34336.1"/>
    <property type="molecule type" value="Genomic_DNA"/>
</dbReference>
<dbReference type="Gene3D" id="1.20.910.10">
    <property type="entry name" value="Heme oxygenase-like"/>
    <property type="match status" value="1"/>
</dbReference>
<dbReference type="GO" id="GO:0020037">
    <property type="term" value="F:heme binding"/>
    <property type="evidence" value="ECO:0007669"/>
    <property type="project" value="TreeGrafter"/>
</dbReference>
<protein>
    <submittedName>
        <fullName evidence="4">Heme oxygenase</fullName>
    </submittedName>
</protein>
<dbReference type="GO" id="GO:0006979">
    <property type="term" value="P:response to oxidative stress"/>
    <property type="evidence" value="ECO:0007669"/>
    <property type="project" value="TreeGrafter"/>
</dbReference>
<dbReference type="SUPFAM" id="SSF48613">
    <property type="entry name" value="Heme oxygenase-like"/>
    <property type="match status" value="1"/>
</dbReference>
<dbReference type="Proteomes" id="UP000256345">
    <property type="component" value="Unassembled WGS sequence"/>
</dbReference>
<keyword evidence="1" id="KW-0349">Heme</keyword>
<keyword evidence="7" id="KW-1185">Reference proteome</keyword>
<evidence type="ECO:0000256" key="1">
    <source>
        <dbReference type="ARBA" id="ARBA00022617"/>
    </source>
</evidence>
<dbReference type="GO" id="GO:0042167">
    <property type="term" value="P:heme catabolic process"/>
    <property type="evidence" value="ECO:0007669"/>
    <property type="project" value="TreeGrafter"/>
</dbReference>
<dbReference type="InterPro" id="IPR016084">
    <property type="entry name" value="Haem_Oase-like_multi-hlx"/>
</dbReference>
<dbReference type="InterPro" id="IPR002051">
    <property type="entry name" value="Haem_Oase"/>
</dbReference>
<evidence type="ECO:0000313" key="7">
    <source>
        <dbReference type="Proteomes" id="UP000256345"/>
    </source>
</evidence>
<evidence type="ECO:0000313" key="6">
    <source>
        <dbReference type="Proteomes" id="UP000035579"/>
    </source>
</evidence>
<reference evidence="5 7" key="2">
    <citation type="submission" date="2018-08" db="EMBL/GenBank/DDBJ databases">
        <title>Genomic Encyclopedia of Archaeal and Bacterial Type Strains, Phase II (KMG-II): from individual species to whole genera.</title>
        <authorList>
            <person name="Goeker M."/>
        </authorList>
    </citation>
    <scope>NUCLEOTIDE SEQUENCE [LARGE SCALE GENOMIC DNA]</scope>
    <source>
        <strain evidence="5 7">DSM 2261</strain>
    </source>
</reference>
<dbReference type="GO" id="GO:0004392">
    <property type="term" value="F:heme oxygenase (decyclizing) activity"/>
    <property type="evidence" value="ECO:0007669"/>
    <property type="project" value="InterPro"/>
</dbReference>
<dbReference type="RefSeq" id="WP_169800687.1">
    <property type="nucleotide sequence ID" value="NZ_CP011509.1"/>
</dbReference>